<reference evidence="1" key="1">
    <citation type="submission" date="2020-02" db="EMBL/GenBank/DDBJ databases">
        <authorList>
            <person name="Meier V. D."/>
        </authorList>
    </citation>
    <scope>NUCLEOTIDE SEQUENCE</scope>
    <source>
        <strain evidence="1">AVDCRST_MAG87</strain>
    </source>
</reference>
<proteinExistence type="predicted"/>
<sequence>MMDRRDIHILEREGPSIGSERREVVLVTVVKVVVTRGMDIDGSSMWPGPPW</sequence>
<dbReference type="AlphaFoldDB" id="A0A6J4UT56"/>
<gene>
    <name evidence="1" type="ORF">AVDCRST_MAG87-1522</name>
</gene>
<protein>
    <submittedName>
        <fullName evidence="1">Uncharacterized protein</fullName>
    </submittedName>
</protein>
<accession>A0A6J4UT56</accession>
<organism evidence="1">
    <name type="scientific">uncultured Thermomicrobiales bacterium</name>
    <dbReference type="NCBI Taxonomy" id="1645740"/>
    <lineage>
        <taxon>Bacteria</taxon>
        <taxon>Pseudomonadati</taxon>
        <taxon>Thermomicrobiota</taxon>
        <taxon>Thermomicrobia</taxon>
        <taxon>Thermomicrobiales</taxon>
        <taxon>environmental samples</taxon>
    </lineage>
</organism>
<evidence type="ECO:0000313" key="1">
    <source>
        <dbReference type="EMBL" id="CAA9560218.1"/>
    </source>
</evidence>
<name>A0A6J4UT56_9BACT</name>
<dbReference type="EMBL" id="CADCWJ010000338">
    <property type="protein sequence ID" value="CAA9560218.1"/>
    <property type="molecule type" value="Genomic_DNA"/>
</dbReference>